<dbReference type="InterPro" id="IPR008595">
    <property type="entry name" value="DegS"/>
</dbReference>
<evidence type="ECO:0000256" key="1">
    <source>
        <dbReference type="ARBA" id="ARBA00000085"/>
    </source>
</evidence>
<keyword evidence="8" id="KW-0175">Coiled coil</keyword>
<keyword evidence="7" id="KW-0963">Cytoplasm</keyword>
<comment type="function">
    <text evidence="7">Member of the two-component regulatory system DegS/DegU, which plays an important role in the transition growth phase.</text>
</comment>
<dbReference type="Proteomes" id="UP000737402">
    <property type="component" value="Unassembled WGS sequence"/>
</dbReference>
<keyword evidence="4 7" id="KW-0418">Kinase</keyword>
<reference evidence="10 11" key="1">
    <citation type="submission" date="2021-01" db="EMBL/GenBank/DDBJ databases">
        <title>Genomic Encyclopedia of Type Strains, Phase IV (KMG-IV): sequencing the most valuable type-strain genomes for metagenomic binning, comparative biology and taxonomic classification.</title>
        <authorList>
            <person name="Goeker M."/>
        </authorList>
    </citation>
    <scope>NUCLEOTIDE SEQUENCE [LARGE SCALE GENOMIC DNA]</scope>
    <source>
        <strain evidence="10 11">DSM 25879</strain>
    </source>
</reference>
<evidence type="ECO:0000256" key="5">
    <source>
        <dbReference type="ARBA" id="ARBA00022840"/>
    </source>
</evidence>
<feature type="domain" description="Histidine kinase" evidence="9">
    <location>
        <begin position="295"/>
        <end position="380"/>
    </location>
</feature>
<dbReference type="Gene3D" id="3.30.565.10">
    <property type="entry name" value="Histidine kinase-like ATPase, C-terminal domain"/>
    <property type="match status" value="1"/>
</dbReference>
<evidence type="ECO:0000259" key="9">
    <source>
        <dbReference type="PROSITE" id="PS50109"/>
    </source>
</evidence>
<keyword evidence="7" id="KW-0904">Protein phosphatase</keyword>
<dbReference type="InterPro" id="IPR050482">
    <property type="entry name" value="Sensor_HK_TwoCompSys"/>
</dbReference>
<dbReference type="Pfam" id="PF07730">
    <property type="entry name" value="HisKA_3"/>
    <property type="match status" value="1"/>
</dbReference>
<evidence type="ECO:0000256" key="7">
    <source>
        <dbReference type="PIRNR" id="PIRNR003169"/>
    </source>
</evidence>
<feature type="coiled-coil region" evidence="8">
    <location>
        <begin position="47"/>
        <end position="138"/>
    </location>
</feature>
<dbReference type="EC" id="2.7.13.3" evidence="7"/>
<keyword evidence="11" id="KW-1185">Reference proteome</keyword>
<dbReference type="InterPro" id="IPR016381">
    <property type="entry name" value="Sig_transdc_His_kinase_DegS"/>
</dbReference>
<evidence type="ECO:0000256" key="8">
    <source>
        <dbReference type="SAM" id="Coils"/>
    </source>
</evidence>
<dbReference type="PANTHER" id="PTHR24421:SF55">
    <property type="entry name" value="SENSOR HISTIDINE KINASE YDFH"/>
    <property type="match status" value="1"/>
</dbReference>
<comment type="caution">
    <text evidence="10">The sequence shown here is derived from an EMBL/GenBank/DDBJ whole genome shotgun (WGS) entry which is preliminary data.</text>
</comment>
<dbReference type="CDD" id="cd16917">
    <property type="entry name" value="HATPase_UhpB-NarQ-NarX-like"/>
    <property type="match status" value="1"/>
</dbReference>
<dbReference type="EC" id="3.1.3.-" evidence="7"/>
<dbReference type="InterPro" id="IPR011712">
    <property type="entry name" value="Sig_transdc_His_kin_sub3_dim/P"/>
</dbReference>
<evidence type="ECO:0000256" key="3">
    <source>
        <dbReference type="ARBA" id="ARBA00022741"/>
    </source>
</evidence>
<dbReference type="Pfam" id="PF05384">
    <property type="entry name" value="DegS"/>
    <property type="match status" value="1"/>
</dbReference>
<dbReference type="Gene3D" id="1.20.5.1930">
    <property type="match status" value="1"/>
</dbReference>
<dbReference type="SUPFAM" id="SSF55874">
    <property type="entry name" value="ATPase domain of HSP90 chaperone/DNA topoisomerase II/histidine kinase"/>
    <property type="match status" value="1"/>
</dbReference>
<dbReference type="InterPro" id="IPR003594">
    <property type="entry name" value="HATPase_dom"/>
</dbReference>
<evidence type="ECO:0000256" key="2">
    <source>
        <dbReference type="ARBA" id="ARBA00022679"/>
    </source>
</evidence>
<dbReference type="InterPro" id="IPR036890">
    <property type="entry name" value="HATPase_C_sf"/>
</dbReference>
<dbReference type="EMBL" id="JAFBED010000001">
    <property type="protein sequence ID" value="MBM7618378.1"/>
    <property type="molecule type" value="Genomic_DNA"/>
</dbReference>
<comment type="catalytic activity">
    <reaction evidence="1 7">
        <text>ATP + protein L-histidine = ADP + protein N-phospho-L-histidine.</text>
        <dbReference type="EC" id="2.7.13.3"/>
    </reaction>
</comment>
<dbReference type="Pfam" id="PF02518">
    <property type="entry name" value="HATPase_c"/>
    <property type="match status" value="1"/>
</dbReference>
<evidence type="ECO:0000256" key="4">
    <source>
        <dbReference type="ARBA" id="ARBA00022777"/>
    </source>
</evidence>
<evidence type="ECO:0000256" key="6">
    <source>
        <dbReference type="ARBA" id="ARBA00023012"/>
    </source>
</evidence>
<evidence type="ECO:0000313" key="10">
    <source>
        <dbReference type="EMBL" id="MBM7618378.1"/>
    </source>
</evidence>
<keyword evidence="3 7" id="KW-0547">Nucleotide-binding</keyword>
<proteinExistence type="predicted"/>
<protein>
    <recommendedName>
        <fullName evidence="7">Signal transduction histidine-protein kinase/phosphatase DegS</fullName>
        <ecNumber evidence="7">2.7.13.3</ecNumber>
        <ecNumber evidence="7">3.1.3.-</ecNumber>
    </recommendedName>
</protein>
<dbReference type="SMART" id="SM00387">
    <property type="entry name" value="HATPase_c"/>
    <property type="match status" value="1"/>
</dbReference>
<dbReference type="GO" id="GO:0004673">
    <property type="term" value="F:protein histidine kinase activity"/>
    <property type="evidence" value="ECO:0007669"/>
    <property type="project" value="UniProtKB-EC"/>
</dbReference>
<keyword evidence="5 7" id="KW-0067">ATP-binding</keyword>
<name>A0ABS2NUN8_9BACI</name>
<evidence type="ECO:0000313" key="11">
    <source>
        <dbReference type="Proteomes" id="UP000737402"/>
    </source>
</evidence>
<dbReference type="PANTHER" id="PTHR24421">
    <property type="entry name" value="NITRATE/NITRITE SENSOR PROTEIN NARX-RELATED"/>
    <property type="match status" value="1"/>
</dbReference>
<accession>A0ABS2NUN8</accession>
<dbReference type="PIRSF" id="PIRSF003169">
    <property type="entry name" value="STHK_DegS"/>
    <property type="match status" value="1"/>
</dbReference>
<organism evidence="10 11">
    <name type="scientific">Sutcliffiella tianshenii</name>
    <dbReference type="NCBI Taxonomy" id="1463404"/>
    <lineage>
        <taxon>Bacteria</taxon>
        <taxon>Bacillati</taxon>
        <taxon>Bacillota</taxon>
        <taxon>Bacilli</taxon>
        <taxon>Bacillales</taxon>
        <taxon>Bacillaceae</taxon>
        <taxon>Sutcliffiella</taxon>
    </lineage>
</organism>
<keyword evidence="2 7" id="KW-0808">Transferase</keyword>
<dbReference type="RefSeq" id="WP_204412618.1">
    <property type="nucleotide sequence ID" value="NZ_JAFBED010000001.1"/>
</dbReference>
<keyword evidence="7" id="KW-0378">Hydrolase</keyword>
<dbReference type="PROSITE" id="PS50109">
    <property type="entry name" value="HIS_KIN"/>
    <property type="match status" value="1"/>
</dbReference>
<comment type="subcellular location">
    <subcellularLocation>
        <location evidence="7">Cytoplasm</location>
    </subcellularLocation>
</comment>
<sequence>MSRKVINSKQLDMIIDQMVKTVEVSKDEIFEIGENSRKEFETLAKELNSVKLEVAQLIHKQDKLEMQVRMARNRLSEVSRQFKKFTEEQIRHAYDHAHELQLELHTTSQLEVQLRNRRNEIERRLVNLEETITKADRLVSQVSVVLNYVTSDLQQVGQMIADASEKREFGFKIMEAQEEERRRLSREIHDGPAQMLANVMMRSDLIDRTFRERGASEALSEIRSLKVMVRSALYEVRRIIYDLRPMALDDLGLIPTLKKYISTTEEYHNGQPRVEFMHMGSESRLSANLEVAVFRLVQESLQNAIKHAQANHIHVKLELKPTLITVIVKDDGVGFDTTEKKEKSFGLLGMRERVELISGELKIQSKPGSGTTVFIQIPLS</sequence>
<gene>
    <name evidence="10" type="ORF">JOC95_000220</name>
</gene>
<dbReference type="InterPro" id="IPR005467">
    <property type="entry name" value="His_kinase_dom"/>
</dbReference>
<keyword evidence="6 7" id="KW-0902">Two-component regulatory system</keyword>